<dbReference type="InterPro" id="IPR001902">
    <property type="entry name" value="SLC26A/SulP_fam"/>
</dbReference>
<evidence type="ECO:0000256" key="2">
    <source>
        <dbReference type="ARBA" id="ARBA00022692"/>
    </source>
</evidence>
<feature type="transmembrane region" description="Helical" evidence="5">
    <location>
        <begin position="393"/>
        <end position="410"/>
    </location>
</feature>
<evidence type="ECO:0000256" key="1">
    <source>
        <dbReference type="ARBA" id="ARBA00004141"/>
    </source>
</evidence>
<dbReference type="Gene3D" id="3.30.750.24">
    <property type="entry name" value="STAS domain"/>
    <property type="match status" value="1"/>
</dbReference>
<name>A0AAW1RLU1_9CHLO</name>
<sequence>MQSSARRSLGSRTERLLLPVFEQTPQQQRSSFFRDHRHRLRHTVPSSQPDLPAFDSRNRITALLDRLRMTVCTRSLWDWLAVLVPLAGWLPRYKWRSRLWADLIAGMTIGVMVIPQAISYANLAGLPSRYGLHAAFVPVFIYAIWGSSRQLAVGPTAITSLILSNGLVDLIPGAEDNEDPNMPYDPGAQYAYNSVAIQVSLLAGLMYLAGASLRLGFLSNFLSHSVISGFTTGSAVIIFVSQLKFFLGISLHRHWHVYTSLYHLAVRILHGEADWREAALGAAWLFILLTMKHLGKTRRNWKWLRPLGPLTVTFLAIGLVWGFDLAADGIKVVGRVKGGLPDVSICRWIQPVADMADMTTTAALVTIVGLMESIAVAKSLADKNSYDINTNQELAGLGLANIAGAAFSAYPVAGSFSRSAVANDSGAKSGLFGIFSAALVGVVMTYLMPLIQHMPLNALAAIITSGVLGLFDYHEGFYLFKVNKLDWLVWMTSAISTVCLGVQVGLAISIGLALLLVIYESAFPRISVLGCLPQTTIYRNVAQYPTARTEDGLVVLRVDAPIYFANVQHVRDHIRKDYCTGDCEKGDLMPPSSIRYLILDCSSVTHIDAAGVRGLAGIQGSLVKCGIGFCLCNPSQDVVTIMDRAGLTDQLGKDHIFVEVQDAVDFCREAMATPRSFSPTSPSTGSQLEGQEALRRTLSVPVQHLARLPMNGYVRPPPI</sequence>
<keyword evidence="2 5" id="KW-0812">Transmembrane</keyword>
<feature type="transmembrane region" description="Helical" evidence="5">
    <location>
        <begin position="191"/>
        <end position="209"/>
    </location>
</feature>
<reference evidence="7 8" key="1">
    <citation type="journal article" date="2024" name="Nat. Commun.">
        <title>Phylogenomics reveals the evolutionary origins of lichenization in chlorophyte algae.</title>
        <authorList>
            <person name="Puginier C."/>
            <person name="Libourel C."/>
            <person name="Otte J."/>
            <person name="Skaloud P."/>
            <person name="Haon M."/>
            <person name="Grisel S."/>
            <person name="Petersen M."/>
            <person name="Berrin J.G."/>
            <person name="Delaux P.M."/>
            <person name="Dal Grande F."/>
            <person name="Keller J."/>
        </authorList>
    </citation>
    <scope>NUCLEOTIDE SEQUENCE [LARGE SCALE GENOMIC DNA]</scope>
    <source>
        <strain evidence="7 8">SAG 2145</strain>
    </source>
</reference>
<dbReference type="Proteomes" id="UP001438707">
    <property type="component" value="Unassembled WGS sequence"/>
</dbReference>
<evidence type="ECO:0000313" key="7">
    <source>
        <dbReference type="EMBL" id="KAK9834618.1"/>
    </source>
</evidence>
<evidence type="ECO:0000256" key="5">
    <source>
        <dbReference type="SAM" id="Phobius"/>
    </source>
</evidence>
<dbReference type="InterPro" id="IPR002645">
    <property type="entry name" value="STAS_dom"/>
</dbReference>
<dbReference type="InterPro" id="IPR011547">
    <property type="entry name" value="SLC26A/SulP_dom"/>
</dbReference>
<feature type="domain" description="STAS" evidence="6">
    <location>
        <begin position="543"/>
        <end position="667"/>
    </location>
</feature>
<dbReference type="NCBIfam" id="TIGR00815">
    <property type="entry name" value="sulP"/>
    <property type="match status" value="1"/>
</dbReference>
<accession>A0AAW1RLU1</accession>
<organism evidence="7 8">
    <name type="scientific">Apatococcus lobatus</name>
    <dbReference type="NCBI Taxonomy" id="904363"/>
    <lineage>
        <taxon>Eukaryota</taxon>
        <taxon>Viridiplantae</taxon>
        <taxon>Chlorophyta</taxon>
        <taxon>core chlorophytes</taxon>
        <taxon>Trebouxiophyceae</taxon>
        <taxon>Chlorellales</taxon>
        <taxon>Chlorellaceae</taxon>
        <taxon>Apatococcus</taxon>
    </lineage>
</organism>
<protein>
    <recommendedName>
        <fullName evidence="6">STAS domain-containing protein</fullName>
    </recommendedName>
</protein>
<feature type="transmembrane region" description="Helical" evidence="5">
    <location>
        <begin position="456"/>
        <end position="474"/>
    </location>
</feature>
<comment type="caution">
    <text evidence="7">The sequence shown here is derived from an EMBL/GenBank/DDBJ whole genome shotgun (WGS) entry which is preliminary data.</text>
</comment>
<feature type="transmembrane region" description="Helical" evidence="5">
    <location>
        <begin position="130"/>
        <end position="145"/>
    </location>
</feature>
<dbReference type="GO" id="GO:0016020">
    <property type="term" value="C:membrane"/>
    <property type="evidence" value="ECO:0007669"/>
    <property type="project" value="UniProtKB-SubCell"/>
</dbReference>
<proteinExistence type="predicted"/>
<evidence type="ECO:0000313" key="8">
    <source>
        <dbReference type="Proteomes" id="UP001438707"/>
    </source>
</evidence>
<feature type="transmembrane region" description="Helical" evidence="5">
    <location>
        <begin position="430"/>
        <end position="449"/>
    </location>
</feature>
<evidence type="ECO:0000259" key="6">
    <source>
        <dbReference type="PROSITE" id="PS50801"/>
    </source>
</evidence>
<keyword evidence="8" id="KW-1185">Reference proteome</keyword>
<dbReference type="PANTHER" id="PTHR11814">
    <property type="entry name" value="SULFATE TRANSPORTER"/>
    <property type="match status" value="1"/>
</dbReference>
<keyword evidence="3 5" id="KW-1133">Transmembrane helix</keyword>
<dbReference type="CDD" id="cd07042">
    <property type="entry name" value="STAS_SulP_like_sulfate_transporter"/>
    <property type="match status" value="1"/>
</dbReference>
<dbReference type="Pfam" id="PF00916">
    <property type="entry name" value="Sulfate_transp"/>
    <property type="match status" value="1"/>
</dbReference>
<feature type="transmembrane region" description="Helical" evidence="5">
    <location>
        <begin position="307"/>
        <end position="327"/>
    </location>
</feature>
<dbReference type="Pfam" id="PF01740">
    <property type="entry name" value="STAS"/>
    <property type="match status" value="1"/>
</dbReference>
<keyword evidence="4 5" id="KW-0472">Membrane</keyword>
<feature type="transmembrane region" description="Helical" evidence="5">
    <location>
        <begin position="494"/>
        <end position="519"/>
    </location>
</feature>
<gene>
    <name evidence="7" type="ORF">WJX74_005849</name>
</gene>
<dbReference type="SUPFAM" id="SSF52091">
    <property type="entry name" value="SpoIIaa-like"/>
    <property type="match status" value="1"/>
</dbReference>
<evidence type="ECO:0000256" key="3">
    <source>
        <dbReference type="ARBA" id="ARBA00022989"/>
    </source>
</evidence>
<dbReference type="PROSITE" id="PS50801">
    <property type="entry name" value="STAS"/>
    <property type="match status" value="1"/>
</dbReference>
<dbReference type="GO" id="GO:0055085">
    <property type="term" value="P:transmembrane transport"/>
    <property type="evidence" value="ECO:0007669"/>
    <property type="project" value="InterPro"/>
</dbReference>
<dbReference type="EMBL" id="JALJOS010000009">
    <property type="protein sequence ID" value="KAK9834618.1"/>
    <property type="molecule type" value="Genomic_DNA"/>
</dbReference>
<comment type="subcellular location">
    <subcellularLocation>
        <location evidence="1">Membrane</location>
        <topology evidence="1">Multi-pass membrane protein</topology>
    </subcellularLocation>
</comment>
<evidence type="ECO:0000256" key="4">
    <source>
        <dbReference type="ARBA" id="ARBA00023136"/>
    </source>
</evidence>
<dbReference type="InterPro" id="IPR036513">
    <property type="entry name" value="STAS_dom_sf"/>
</dbReference>
<feature type="transmembrane region" description="Helical" evidence="5">
    <location>
        <begin position="99"/>
        <end position="118"/>
    </location>
</feature>
<feature type="transmembrane region" description="Helical" evidence="5">
    <location>
        <begin position="221"/>
        <end position="241"/>
    </location>
</feature>
<feature type="transmembrane region" description="Helical" evidence="5">
    <location>
        <begin position="361"/>
        <end position="381"/>
    </location>
</feature>
<dbReference type="AlphaFoldDB" id="A0AAW1RLU1"/>